<evidence type="ECO:0000313" key="1">
    <source>
        <dbReference type="EMBL" id="BBF79572.1"/>
    </source>
</evidence>
<reference evidence="2" key="1">
    <citation type="journal article" date="2017" name="Biotechnol. Biofuels">
        <title>Evaluation of environmental bacterial communities as a factor affecting the growth of duckweed Lemna minor.</title>
        <authorList>
            <person name="Ishizawa H."/>
            <person name="Kuroda M."/>
            <person name="Morikawa M."/>
            <person name="Ike M."/>
        </authorList>
    </citation>
    <scope>NUCLEOTIDE SEQUENCE [LARGE SCALE GENOMIC DNA]</scope>
    <source>
        <strain evidence="2">M6</strain>
    </source>
</reference>
<dbReference type="EMBL" id="AP018827">
    <property type="protein sequence ID" value="BBF79572.1"/>
    <property type="molecule type" value="Genomic_DNA"/>
</dbReference>
<reference evidence="2" key="2">
    <citation type="journal article" date="2017" name="Plant Physiol. Biochem.">
        <title>Differential oxidative and antioxidative response of duckweed Lemna minor toward plant growth promoting/inhibiting bacteria.</title>
        <authorList>
            <person name="Ishizawa H."/>
            <person name="Kuroda M."/>
            <person name="Morikawa M."/>
            <person name="Ike M."/>
        </authorList>
    </citation>
    <scope>NUCLEOTIDE SEQUENCE [LARGE SCALE GENOMIC DNA]</scope>
    <source>
        <strain evidence="2">M6</strain>
    </source>
</reference>
<proteinExistence type="predicted"/>
<gene>
    <name evidence="1" type="ORF">EM6_0140</name>
</gene>
<dbReference type="AlphaFoldDB" id="A0A3G9FWS7"/>
<name>A0A3G9FWS7_9CAUL</name>
<protein>
    <submittedName>
        <fullName evidence="1">Uncharacterized protein</fullName>
    </submittedName>
</protein>
<organism evidence="1 2">
    <name type="scientific">Asticcacaulis excentricus</name>
    <dbReference type="NCBI Taxonomy" id="78587"/>
    <lineage>
        <taxon>Bacteria</taxon>
        <taxon>Pseudomonadati</taxon>
        <taxon>Pseudomonadota</taxon>
        <taxon>Alphaproteobacteria</taxon>
        <taxon>Caulobacterales</taxon>
        <taxon>Caulobacteraceae</taxon>
        <taxon>Asticcacaulis</taxon>
    </lineage>
</organism>
<dbReference type="Proteomes" id="UP000278756">
    <property type="component" value="Chromosome 1"/>
</dbReference>
<accession>A0A3G9FWS7</accession>
<evidence type="ECO:0000313" key="2">
    <source>
        <dbReference type="Proteomes" id="UP000278756"/>
    </source>
</evidence>
<sequence length="79" mass="7758">MHDAGAAGGDFDDAAFDVGLAIGDGRIGRNDGLGCGGFAFLGVLATRRGGVQAVRLSTSGAASSSRSAFDGRLRTGLGV</sequence>